<organism evidence="4 5">
    <name type="scientific">Roseisolibacter agri</name>
    <dbReference type="NCBI Taxonomy" id="2014610"/>
    <lineage>
        <taxon>Bacteria</taxon>
        <taxon>Pseudomonadati</taxon>
        <taxon>Gemmatimonadota</taxon>
        <taxon>Gemmatimonadia</taxon>
        <taxon>Gemmatimonadales</taxon>
        <taxon>Gemmatimonadaceae</taxon>
        <taxon>Roseisolibacter</taxon>
    </lineage>
</organism>
<dbReference type="InterPro" id="IPR036291">
    <property type="entry name" value="NAD(P)-bd_dom_sf"/>
</dbReference>
<feature type="region of interest" description="Disordered" evidence="2">
    <location>
        <begin position="203"/>
        <end position="227"/>
    </location>
</feature>
<evidence type="ECO:0000313" key="4">
    <source>
        <dbReference type="EMBL" id="GLC28350.1"/>
    </source>
</evidence>
<evidence type="ECO:0000256" key="2">
    <source>
        <dbReference type="SAM" id="MobiDB-lite"/>
    </source>
</evidence>
<keyword evidence="5" id="KW-1185">Reference proteome</keyword>
<dbReference type="Proteomes" id="UP001161325">
    <property type="component" value="Unassembled WGS sequence"/>
</dbReference>
<protein>
    <submittedName>
        <fullName evidence="4">3-ketoacyl-ACP reductase</fullName>
    </submittedName>
</protein>
<dbReference type="PANTHER" id="PTHR43975">
    <property type="entry name" value="ZGC:101858"/>
    <property type="match status" value="1"/>
</dbReference>
<dbReference type="EMBL" id="BRXS01000009">
    <property type="protein sequence ID" value="GLC28350.1"/>
    <property type="molecule type" value="Genomic_DNA"/>
</dbReference>
<comment type="caution">
    <text evidence="4">The sequence shown here is derived from an EMBL/GenBank/DDBJ whole genome shotgun (WGS) entry which is preliminary data.</text>
</comment>
<proteinExistence type="inferred from homology"/>
<dbReference type="PRINTS" id="PR00081">
    <property type="entry name" value="GDHRDH"/>
</dbReference>
<reference evidence="4" key="1">
    <citation type="submission" date="2022-08" db="EMBL/GenBank/DDBJ databases">
        <title>Draft genome sequencing of Roseisolibacter agri AW1220.</title>
        <authorList>
            <person name="Tobiishi Y."/>
            <person name="Tonouchi A."/>
        </authorList>
    </citation>
    <scope>NUCLEOTIDE SEQUENCE</scope>
    <source>
        <strain evidence="4">AW1220</strain>
    </source>
</reference>
<dbReference type="PRINTS" id="PR00080">
    <property type="entry name" value="SDRFAMILY"/>
</dbReference>
<dbReference type="PANTHER" id="PTHR43975:SF2">
    <property type="entry name" value="EG:BACR7A4.14 PROTEIN-RELATED"/>
    <property type="match status" value="1"/>
</dbReference>
<evidence type="ECO:0000313" key="5">
    <source>
        <dbReference type="Proteomes" id="UP001161325"/>
    </source>
</evidence>
<dbReference type="CDD" id="cd05233">
    <property type="entry name" value="SDR_c"/>
    <property type="match status" value="1"/>
</dbReference>
<comment type="similarity">
    <text evidence="1">Belongs to the short-chain dehydrogenases/reductases (SDR) family.</text>
</comment>
<feature type="compositionally biased region" description="Acidic residues" evidence="2">
    <location>
        <begin position="209"/>
        <end position="218"/>
    </location>
</feature>
<gene>
    <name evidence="4" type="primary">fabG</name>
    <name evidence="4" type="ORF">rosag_48630</name>
</gene>
<dbReference type="Gene3D" id="3.40.50.720">
    <property type="entry name" value="NAD(P)-binding Rossmann-like Domain"/>
    <property type="match status" value="1"/>
</dbReference>
<dbReference type="InterPro" id="IPR002347">
    <property type="entry name" value="SDR_fam"/>
</dbReference>
<sequence length="265" mass="27466">MKDGAQALTDRVALVTGAGSGIGAAAAERLAAAGARVALVGRTASELEAVARRIGDAGGTARVEVADVADAAAMQRATDATAGEWGRLDVVFANAGVNGVWAPIEELAPEEFESTLRTNLLGTFLTIKYATPHLKRQGGSVIVCASINGTRVFSNTGATAYSASKAAQVAMTKMLALELAKHRVRVNVVCPGAIETNIDENTEKRDVEREEEPVEFPEGEIPLTDGKPGRAGQVADLVLFLASDASSHVTGTEVWIDGGQSLLIG</sequence>
<accession>A0AA37QKQ6</accession>
<feature type="domain" description="Ketoreductase" evidence="3">
    <location>
        <begin position="11"/>
        <end position="201"/>
    </location>
</feature>
<dbReference type="Pfam" id="PF13561">
    <property type="entry name" value="adh_short_C2"/>
    <property type="match status" value="1"/>
</dbReference>
<dbReference type="RefSeq" id="WP_284352747.1">
    <property type="nucleotide sequence ID" value="NZ_BRXS01000009.1"/>
</dbReference>
<dbReference type="SUPFAM" id="SSF51735">
    <property type="entry name" value="NAD(P)-binding Rossmann-fold domains"/>
    <property type="match status" value="1"/>
</dbReference>
<name>A0AA37QKQ6_9BACT</name>
<evidence type="ECO:0000256" key="1">
    <source>
        <dbReference type="ARBA" id="ARBA00006484"/>
    </source>
</evidence>
<dbReference type="FunFam" id="3.40.50.720:FF:000084">
    <property type="entry name" value="Short-chain dehydrogenase reductase"/>
    <property type="match status" value="1"/>
</dbReference>
<dbReference type="InterPro" id="IPR057326">
    <property type="entry name" value="KR_dom"/>
</dbReference>
<evidence type="ECO:0000259" key="3">
    <source>
        <dbReference type="SMART" id="SM00822"/>
    </source>
</evidence>
<dbReference type="NCBIfam" id="NF004203">
    <property type="entry name" value="PRK05653.2-4"/>
    <property type="match status" value="1"/>
</dbReference>
<dbReference type="AlphaFoldDB" id="A0AA37QKQ6"/>
<dbReference type="SMART" id="SM00822">
    <property type="entry name" value="PKS_KR"/>
    <property type="match status" value="1"/>
</dbReference>